<dbReference type="STRING" id="1123024.GCA_000423625_02904"/>
<feature type="chain" id="PRO_5021903541" evidence="2">
    <location>
        <begin position="26"/>
        <end position="183"/>
    </location>
</feature>
<dbReference type="RefSeq" id="WP_028930599.1">
    <property type="nucleotide sequence ID" value="NZ_AUII01000012.1"/>
</dbReference>
<sequence>MNPARILVGAAVGALLAVAPTTALAAPAADCRAEAAAVTTAQRDYDAALADATARLTAKGVTTGQIAQARRILETGVSSQGLAGGTVDQLRGLYEQANLRFGAADVPVAMAVLNTRIALEKAVVERAKCVPAPAASGPGSTVTPHPDTGAAKTTSPRHTPADRGGGFTQVERVPVGAPETGGL</sequence>
<organism evidence="3 4">
    <name type="scientific">Pseudonocardia asaccharolytica DSM 44247 = NBRC 16224</name>
    <dbReference type="NCBI Taxonomy" id="1123024"/>
    <lineage>
        <taxon>Bacteria</taxon>
        <taxon>Bacillati</taxon>
        <taxon>Actinomycetota</taxon>
        <taxon>Actinomycetes</taxon>
        <taxon>Pseudonocardiales</taxon>
        <taxon>Pseudonocardiaceae</taxon>
        <taxon>Pseudonocardia</taxon>
    </lineage>
</organism>
<protein>
    <submittedName>
        <fullName evidence="3">Uncharacterized protein</fullName>
    </submittedName>
</protein>
<reference evidence="3 4" key="1">
    <citation type="submission" date="2019-07" db="EMBL/GenBank/DDBJ databases">
        <title>Whole genome shotgun sequence of Pseudonocardia asaccharolytica NBRC 16224.</title>
        <authorList>
            <person name="Hosoyama A."/>
            <person name="Uohara A."/>
            <person name="Ohji S."/>
            <person name="Ichikawa N."/>
        </authorList>
    </citation>
    <scope>NUCLEOTIDE SEQUENCE [LARGE SCALE GENOMIC DNA]</scope>
    <source>
        <strain evidence="3 4">NBRC 16224</strain>
    </source>
</reference>
<keyword evidence="4" id="KW-1185">Reference proteome</keyword>
<evidence type="ECO:0000256" key="1">
    <source>
        <dbReference type="SAM" id="MobiDB-lite"/>
    </source>
</evidence>
<evidence type="ECO:0000256" key="2">
    <source>
        <dbReference type="SAM" id="SignalP"/>
    </source>
</evidence>
<accession>A0A511D7R8</accession>
<dbReference type="AlphaFoldDB" id="A0A511D7R8"/>
<dbReference type="EMBL" id="BJVI01000099">
    <property type="protein sequence ID" value="GEL20851.1"/>
    <property type="molecule type" value="Genomic_DNA"/>
</dbReference>
<comment type="caution">
    <text evidence="3">The sequence shown here is derived from an EMBL/GenBank/DDBJ whole genome shotgun (WGS) entry which is preliminary data.</text>
</comment>
<feature type="signal peptide" evidence="2">
    <location>
        <begin position="1"/>
        <end position="25"/>
    </location>
</feature>
<proteinExistence type="predicted"/>
<dbReference type="Proteomes" id="UP000321328">
    <property type="component" value="Unassembled WGS sequence"/>
</dbReference>
<feature type="region of interest" description="Disordered" evidence="1">
    <location>
        <begin position="131"/>
        <end position="183"/>
    </location>
</feature>
<evidence type="ECO:0000313" key="3">
    <source>
        <dbReference type="EMBL" id="GEL20851.1"/>
    </source>
</evidence>
<evidence type="ECO:0000313" key="4">
    <source>
        <dbReference type="Proteomes" id="UP000321328"/>
    </source>
</evidence>
<gene>
    <name evidence="3" type="ORF">PA7_46880</name>
</gene>
<name>A0A511D7R8_9PSEU</name>
<keyword evidence="2" id="KW-0732">Signal</keyword>